<dbReference type="EMBL" id="FLOB01000004">
    <property type="protein sequence ID" value="SBS31862.1"/>
    <property type="molecule type" value="Genomic_DNA"/>
</dbReference>
<feature type="region of interest" description="Disordered" evidence="4">
    <location>
        <begin position="144"/>
        <end position="171"/>
    </location>
</feature>
<evidence type="ECO:0000256" key="3">
    <source>
        <dbReference type="ARBA" id="ARBA00022837"/>
    </source>
</evidence>
<sequence length="3831" mass="389810">MSDNQTSFATLGSPIGFFSQVSGTVIVRSLDGKERVVHVGDPIYYGETVITGSSDSATISFVDGTQVVIGGESIVEMNDEVYTPGDTSTLAQDSSTDANSLQQAILAGQDPTLIQDAPAAGNEVIVSEQSADIVTVERLNETATPTYGYDTNNSFTSSTGGNDTTSTPSRDRAASVISVAGTTTGDASSTVVNVARVADSSATEGQNVSFGVTLSAATATVQTFTLTLSNITTSSADLSASGITFTNGVVNNNNGTITVPAGVTNFTANVPTVNDTANESNETFTLAIGGISGTGTIIDNDVSRPVITLAPSSDTGNSSTDDLTNDTTSTFNLTNVDSDASTVEVFKGTTKLGNATQDANGNWTFTASNGQLTEGANSLTVKVTETGGNTATSNPLTVTLDTVASASITVNPIAGDDVLDAVEAAGTVVISGTVSGDAAVGDTVTLSINGNNSQYSGLVSAAANGSLIYSINVDGKDLVGNSRVQASVSGSDAAGNTFNVTSSPSDGIYQDKSQVIASLDDGKGFTPEGDNAVFTLSLNQVASDDVTVKLTTNFITAGANDIGTMTASYVDGKGQTQSLVINADGTLTIPAGVTNVALTVPTIDDSISEGNEKFSVHVDGVTGVTANDTATTTIMDNDGEPKISSISSAVNANGGAVEEGDTATFTVSLSNASSTAQTYSFSLGGSGDSATKGTDYSNSVAFSNGVSLSTDGKSLTVPAGVTTFTATVQTIDDTVHETNETFTLNVGGQSGVATIIDNDVLAPTIDLNASSDSGDSDSDNLTNDTTPTFTLGNIDSDASTVQVFNGTTLLGNASLVGGVWTYTASAGQLSEGSNDLSVKVTDKAGNSATSDALDVTLDTSASATITIDTIAGDDIVNAAEAAGTVTITGAVGGDAKEGDTVTLTVNGNSTDYTGTVKADGTYSIDVKGSDLVADANHTIVASVKGSDAAGNAFTATSASSDGGYTVDTTISKPTIDLNAGSDSGDSDSDNLTNDTTPTFTLGNIDSDASTVQVFNGTTLLGNASLVGGVWTYTASAGQLSEGSNDLSVKVTDKAGNSATSDALDVTLDTSASATITIDTIAGDDVLTAAEAGGPITITGTVGGDAAVGDQVTLKANAITEIGTGTVIKSSTGELIYSITVDGKDLVGSNNVQAIVTGTDAAGNGFEAKSDTSDGRYQDHSTVYASIDDNGFAIEGDNAVFTVSLSQPSSDDVKIKVSTVFDTATSADIGVMTASYIDENKVVHTLAISSDGIIDVPAGVTKVILNVPTIDDSIVEGYETFGVKVEGVSGVSSNEDSATTTIIDNDLPTPTVTITEDKNNDGFIDQSELSGDIDVKIGLPKGVLEGQTIVVTDGTTTDDITLHAAEISAGFVTSSFASPGEGKTITVTATLTDIFGNKSANATDSAVIDTHISTPTLDLNDASDSGVSDTDNLTNDTTPTFSLGNIDSDVSTVQVFNGTTLLGNATQAADGSWSYTASVGQLSEGSNDLSVKVTDKAGNSASSTALDVTLDTSASATITIDTIADDDIVNATEAASSVTITGAVGGDATEGDTVTLTVNGKATDYTGIVKADGTYSIDVKGSDLAAAGNHTIVASVSGTDAAGNPFTATSASSDGGYTVDTTISQPTIDLNASSDSGDSSTDNLTNDTTPTFSLGNIDSDVSTVQVFNGTTLLGNATQAADGSWSYTASVGQLSEGSNDLSVKVTDKAGNSASSTALDVTLDTSASATITIDTIADDDIVNATEAASSVTITGAVGGDATEGDTVTLTVNGKATDYTGIVKADGTYSIDVKGSDLAAAGNHTIVASVSGTDAAGNPFTATSASSDGGYTVDSTPPTLTLDNDGKVSVSEEGLPGGDGNGAVTGTGSFSVTDNDSSLAVSLSFDVSLSTQNLTSGGKTIQWSWDDTTQTLTGYTGTKGGSDYSPVLTVGLTQGSDGNWSYQTTLLEPLDDRASNGDPTNNANVAFKVDVKDSAGNESASNVNIDIVDGTVHISQNSSDGYHVSTQGITQVVTGTYTFATPDALWSPSDSTSSGHIVDSSQYQDHGFTIEAIGFNSQGGLEKADVFETAYRGLSVYSPDAPSDIQELPGEISVRDGRSEEIIFKLEPGHLAFGINAQLSSLYIDGVQGDAANEIAKAIFYRDGVEVGSTSNFTADSSGGHLTTNLESIPGGFDEVRFVAVDNGTNSDNASNSDFAIQSISFIGADSDQPIASATGQAEAHSADGIKGYTLTGLVDNFGYQVTLSDDNHTLVAKDGDGHKVFEIKLSENTGTWDLLQYQAVPNDIQFKIAAVDNDGDSSATTVKLELAGVSSAAPTVDIVDDSNNDGVINKSELSSHSGNIDVKVNLPAGAVVGNIITVTADGQMSQSITITASALIAGFVTATFASPGDGKEITFDAVLKDQYGYTSDHGFVSAEVDTTASATITVNQVSENKIDLAAQANSMIDVTGTVSGDAKEKDVITLTVNGHTYIGAVSEDGSTYSIAVAAVDLKADHNPEVSVAGKDSAGNSFTAHAVMGLEDKPVTGSVTLDSGDSISTYSVEGVSGALQTGKSVTLDDGTLTVNADGSYSFVPNTNWSGDVPTISYITANGETSDLNITVSGVADTPVFTDHESNHTVGDGLVLQQWIGVSNNPDLTPGTRTDGETGGNGVSADTLQTIVQNVVDGVYSSAVVSETTSTTDLKADTTIAPGTLTVVSGYIYLEAGKTYQFTGSGDDSLYVKVGDSIVAHANWGVNQGAIEGGGFTVETSGFYSVEFAHQNQYGGGSYSVGISVDGGVTHDLSTEYYQLFKNESSIEASGERLHLEYSAQYGDVLVAYPNNEGAEDTSIPIDGFTVATPDTDGSETLGTTVTGAPVGTTLTITDSQGHPVSYTFESENQVIDLGTTTDFNNMSIKAPGDYSGSFSLAFTATSTEASNHDTASATKEINVTVDHTPISVEGVEDTVLSLSWNELHISDSNSDSLLGIKVTQISGGGELQVQDNTGRWLVVAVGSELTKAQFDGGHVRFVPGTNESGVDGYGGTGVGNQQADYAHISFKPVDSHGLVGDEATLTVDIKPVADMPDLAISIGGLVDSSDSEVVVKNGTTPVFTIQGENVSLSGGGIVISANDGTYNSSGNINDNNSAHADVIVVKGLFSSIVNNGQTLKGIDGGGHDYLYLTGSQSDYTYSNYTNNNGLISLSVTDTSGSTVVVNNIVGVVFGDGTSYKNLLTTTQSEGSETHNLNLSAALTDTDGSETLSGITLSGVPTGAVIHGDGVSKLENGNWYIDNPTGKDLKDLGLTISVPNGSDAYAITATATSSESVGGDSESAHMSAQHAELNLASAISSVESSVQFTDDKFNDLTRDSSSATDSQLTWGADSTYGRSALSVENVASSSNVNTGDEFVVAKLTHVNQETSVDKDSLVSTNLAITAALTINGTVVNVDLSSLITADDTLNSGSQTGDSLTLTASSIPVEVNGVRYSVSLDGFLDSNNQVVTTVTTPENQTNTYSVVAHVEPVNSDSLNSITGILHTEATADDPVDHVVASVSQPGDVLSTVDGVSTITNDQGVFSVSADGHYTYTASDSLMGSLSKGHSQDVNYEYTVVDKDGDSVTNSINITVHGTGSTVTESSGTTFESGASAIENAAGNPYYAYSDSDWGNSLQGNNPNNWRSGNDTIYGNGGDDTIYGLGGNDLLTGDDGNDELHGGDGNDYLLGGSGDDMLFGGAGNDVLDGGSGHNVLTGGSGDDLFILDKGATNTITDFNAKDDALDITDLLSGATGDPGKDASTDAIESFLSAHVSVTDKHVKVNGHDVATFGSGSSGATDHTSFDSNGDGHVNSTDSIKVVYNDHEYNINLDG</sequence>
<name>A0A1A8TEY0_9GAMM</name>
<dbReference type="Pfam" id="PF19077">
    <property type="entry name" value="Big_13"/>
    <property type="match status" value="5"/>
</dbReference>
<dbReference type="STRING" id="1792290.MSP8886_02262"/>
<feature type="region of interest" description="Disordered" evidence="4">
    <location>
        <begin position="3789"/>
        <end position="3808"/>
    </location>
</feature>
<proteinExistence type="predicted"/>
<dbReference type="Proteomes" id="UP000092544">
    <property type="component" value="Unassembled WGS sequence"/>
</dbReference>
<feature type="domain" description="Bacterial Ig-like" evidence="6">
    <location>
        <begin position="969"/>
        <end position="1069"/>
    </location>
</feature>
<dbReference type="InterPro" id="IPR011049">
    <property type="entry name" value="Serralysin-like_metalloprot_C"/>
</dbReference>
<dbReference type="PROSITE" id="PS00018">
    <property type="entry name" value="EF_HAND_1"/>
    <property type="match status" value="2"/>
</dbReference>
<feature type="domain" description="Calx-beta" evidence="5">
    <location>
        <begin position="1257"/>
        <end position="1305"/>
    </location>
</feature>
<keyword evidence="2" id="KW-0677">Repeat</keyword>
<dbReference type="Pfam" id="PF03160">
    <property type="entry name" value="Calx-beta"/>
    <property type="match status" value="4"/>
</dbReference>
<feature type="compositionally biased region" description="Low complexity" evidence="4">
    <location>
        <begin position="150"/>
        <end position="167"/>
    </location>
</feature>
<organism evidence="7 8">
    <name type="scientific">Marinomonas spartinae</name>
    <dbReference type="NCBI Taxonomy" id="1792290"/>
    <lineage>
        <taxon>Bacteria</taxon>
        <taxon>Pseudomonadati</taxon>
        <taxon>Pseudomonadota</taxon>
        <taxon>Gammaproteobacteria</taxon>
        <taxon>Oceanospirillales</taxon>
        <taxon>Oceanospirillaceae</taxon>
        <taxon>Marinomonas</taxon>
    </lineage>
</organism>
<feature type="domain" description="Bacterial Ig-like" evidence="6">
    <location>
        <begin position="1621"/>
        <end position="1722"/>
    </location>
</feature>
<feature type="domain" description="Calx-beta" evidence="5">
    <location>
        <begin position="254"/>
        <end position="289"/>
    </location>
</feature>
<feature type="domain" description="Calx-beta" evidence="5">
    <location>
        <begin position="569"/>
        <end position="638"/>
    </location>
</feature>
<feature type="domain" description="Bacterial Ig-like" evidence="6">
    <location>
        <begin position="1411"/>
        <end position="1511"/>
    </location>
</feature>
<dbReference type="InterPro" id="IPR038081">
    <property type="entry name" value="CalX-like_sf"/>
</dbReference>
<keyword evidence="8" id="KW-1185">Reference proteome</keyword>
<reference evidence="7 8" key="1">
    <citation type="submission" date="2016-06" db="EMBL/GenBank/DDBJ databases">
        <authorList>
            <person name="Kjaerup R.B."/>
            <person name="Dalgaard T.S."/>
            <person name="Juul-Madsen H.R."/>
        </authorList>
    </citation>
    <scope>NUCLEOTIDE SEQUENCE [LARGE SCALE GENOMIC DNA]</scope>
    <source>
        <strain evidence="7 8">CECT 8886</strain>
    </source>
</reference>
<dbReference type="InterPro" id="IPR049826">
    <property type="entry name" value="Ig-like_ice"/>
</dbReference>
<dbReference type="InterPro" id="IPR044016">
    <property type="entry name" value="Big_13"/>
</dbReference>
<feature type="compositionally biased region" description="Low complexity" evidence="4">
    <location>
        <begin position="1628"/>
        <end position="1646"/>
    </location>
</feature>
<dbReference type="NCBIfam" id="TIGR01965">
    <property type="entry name" value="VCBS_repeat"/>
    <property type="match status" value="1"/>
</dbReference>
<evidence type="ECO:0000256" key="2">
    <source>
        <dbReference type="ARBA" id="ARBA00022737"/>
    </source>
</evidence>
<dbReference type="InterPro" id="IPR047777">
    <property type="entry name" value="LapA-like_RM"/>
</dbReference>
<dbReference type="NCBIfam" id="NF033510">
    <property type="entry name" value="Ca_tandemer"/>
    <property type="match status" value="8"/>
</dbReference>
<dbReference type="InterPro" id="IPR003644">
    <property type="entry name" value="Calx_beta"/>
</dbReference>
<dbReference type="PRINTS" id="PR00313">
    <property type="entry name" value="CABNDNGRPT"/>
</dbReference>
<dbReference type="Gene3D" id="2.60.40.2030">
    <property type="match status" value="4"/>
</dbReference>
<evidence type="ECO:0000259" key="6">
    <source>
        <dbReference type="Pfam" id="PF19077"/>
    </source>
</evidence>
<dbReference type="SUPFAM" id="SSF51120">
    <property type="entry name" value="beta-Roll"/>
    <property type="match status" value="1"/>
</dbReference>
<dbReference type="Gene3D" id="2.60.40.10">
    <property type="entry name" value="Immunoglobulins"/>
    <property type="match status" value="11"/>
</dbReference>
<evidence type="ECO:0000313" key="8">
    <source>
        <dbReference type="Proteomes" id="UP000092544"/>
    </source>
</evidence>
<dbReference type="Gene3D" id="2.60.40.1200">
    <property type="match status" value="1"/>
</dbReference>
<feature type="domain" description="Bacterial Ig-like" evidence="6">
    <location>
        <begin position="302"/>
        <end position="402"/>
    </location>
</feature>
<dbReference type="InterPro" id="IPR010221">
    <property type="entry name" value="VCBS_dom"/>
</dbReference>
<dbReference type="NCBIfam" id="NF033682">
    <property type="entry name" value="retention_LapA"/>
    <property type="match status" value="1"/>
</dbReference>
<dbReference type="GO" id="GO:0005509">
    <property type="term" value="F:calcium ion binding"/>
    <property type="evidence" value="ECO:0007669"/>
    <property type="project" value="InterPro"/>
</dbReference>
<dbReference type="InterPro" id="IPR013783">
    <property type="entry name" value="Ig-like_fold"/>
</dbReference>
<keyword evidence="1" id="KW-0732">Signal</keyword>
<feature type="domain" description="Bacterial Ig-like" evidence="6">
    <location>
        <begin position="762"/>
        <end position="859"/>
    </location>
</feature>
<dbReference type="Pfam" id="PF00353">
    <property type="entry name" value="HemolysinCabind"/>
    <property type="match status" value="2"/>
</dbReference>
<protein>
    <submittedName>
        <fullName evidence="7">RTX-I toxin determinant A from serotypes 1/9</fullName>
    </submittedName>
</protein>
<dbReference type="GO" id="GO:0007154">
    <property type="term" value="P:cell communication"/>
    <property type="evidence" value="ECO:0007669"/>
    <property type="project" value="InterPro"/>
</dbReference>
<evidence type="ECO:0000256" key="4">
    <source>
        <dbReference type="SAM" id="MobiDB-lite"/>
    </source>
</evidence>
<gene>
    <name evidence="7" type="primary">apxIA</name>
    <name evidence="7" type="ORF">MSP8886_02262</name>
</gene>
<feature type="region of interest" description="Disordered" evidence="4">
    <location>
        <begin position="1627"/>
        <end position="1646"/>
    </location>
</feature>
<dbReference type="GO" id="GO:0016020">
    <property type="term" value="C:membrane"/>
    <property type="evidence" value="ECO:0007669"/>
    <property type="project" value="InterPro"/>
</dbReference>
<feature type="compositionally biased region" description="Polar residues" evidence="4">
    <location>
        <begin position="3790"/>
        <end position="3808"/>
    </location>
</feature>
<dbReference type="RefSeq" id="WP_067016427.1">
    <property type="nucleotide sequence ID" value="NZ_FLOB01000004.1"/>
</dbReference>
<dbReference type="InterPro" id="IPR018247">
    <property type="entry name" value="EF_Hand_1_Ca_BS"/>
</dbReference>
<dbReference type="PROSITE" id="PS00330">
    <property type="entry name" value="HEMOLYSIN_CALCIUM"/>
    <property type="match status" value="1"/>
</dbReference>
<evidence type="ECO:0000259" key="5">
    <source>
        <dbReference type="Pfam" id="PF03160"/>
    </source>
</evidence>
<feature type="domain" description="Calx-beta" evidence="5">
    <location>
        <begin position="658"/>
        <end position="748"/>
    </location>
</feature>
<dbReference type="NCBIfam" id="NF012196">
    <property type="entry name" value="Ig_like_ice"/>
    <property type="match status" value="6"/>
</dbReference>
<keyword evidence="3" id="KW-0106">Calcium</keyword>
<dbReference type="OrthoDB" id="6106816at2"/>
<evidence type="ECO:0000313" key="7">
    <source>
        <dbReference type="EMBL" id="SBS31862.1"/>
    </source>
</evidence>
<dbReference type="InterPro" id="IPR001343">
    <property type="entry name" value="Hemolysn_Ca-bd"/>
</dbReference>
<accession>A0A1A8TEY0</accession>
<dbReference type="SUPFAM" id="SSF141072">
    <property type="entry name" value="CalX-like"/>
    <property type="match status" value="4"/>
</dbReference>
<evidence type="ECO:0000256" key="1">
    <source>
        <dbReference type="ARBA" id="ARBA00022729"/>
    </source>
</evidence>
<dbReference type="InterPro" id="IPR018511">
    <property type="entry name" value="Hemolysin-typ_Ca-bd_CS"/>
</dbReference>